<evidence type="ECO:0000313" key="2">
    <source>
        <dbReference type="Proteomes" id="UP000789920"/>
    </source>
</evidence>
<reference evidence="1" key="1">
    <citation type="submission" date="2021-06" db="EMBL/GenBank/DDBJ databases">
        <authorList>
            <person name="Kallberg Y."/>
            <person name="Tangrot J."/>
            <person name="Rosling A."/>
        </authorList>
    </citation>
    <scope>NUCLEOTIDE SEQUENCE</scope>
    <source>
        <strain evidence="1">MA461A</strain>
    </source>
</reference>
<dbReference type="EMBL" id="CAJVQC010033530">
    <property type="protein sequence ID" value="CAG8754175.1"/>
    <property type="molecule type" value="Genomic_DNA"/>
</dbReference>
<protein>
    <submittedName>
        <fullName evidence="1">34707_t:CDS:1</fullName>
    </submittedName>
</protein>
<evidence type="ECO:0000313" key="1">
    <source>
        <dbReference type="EMBL" id="CAG8754175.1"/>
    </source>
</evidence>
<comment type="caution">
    <text evidence="1">The sequence shown here is derived from an EMBL/GenBank/DDBJ whole genome shotgun (WGS) entry which is preliminary data.</text>
</comment>
<keyword evidence="2" id="KW-1185">Reference proteome</keyword>
<feature type="non-terminal residue" evidence="1">
    <location>
        <position position="141"/>
    </location>
</feature>
<feature type="non-terminal residue" evidence="1">
    <location>
        <position position="1"/>
    </location>
</feature>
<proteinExistence type="predicted"/>
<accession>A0ACA9QP55</accession>
<dbReference type="Proteomes" id="UP000789920">
    <property type="component" value="Unassembled WGS sequence"/>
</dbReference>
<sequence length="141" mass="16145">PSVNVIIHPEDALITVPEDEAIKAIRQQHWIQDSTFLSLNVDNPAMLMALFNANNPQLIPIHQTMTKGAVKNGEADQSYVLDPDERLKLRMLNTNKKNTINCDVVAMKYYLMLLLKFEGINHLYSIPQQQNRQQLFSVQND</sequence>
<gene>
    <name evidence="1" type="ORF">RPERSI_LOCUS14501</name>
</gene>
<name>A0ACA9QP55_9GLOM</name>
<organism evidence="1 2">
    <name type="scientific">Racocetra persica</name>
    <dbReference type="NCBI Taxonomy" id="160502"/>
    <lineage>
        <taxon>Eukaryota</taxon>
        <taxon>Fungi</taxon>
        <taxon>Fungi incertae sedis</taxon>
        <taxon>Mucoromycota</taxon>
        <taxon>Glomeromycotina</taxon>
        <taxon>Glomeromycetes</taxon>
        <taxon>Diversisporales</taxon>
        <taxon>Gigasporaceae</taxon>
        <taxon>Racocetra</taxon>
    </lineage>
</organism>